<evidence type="ECO:0000256" key="6">
    <source>
        <dbReference type="ARBA" id="ARBA00023266"/>
    </source>
</evidence>
<gene>
    <name evidence="8 10" type="primary">selA</name>
    <name evidence="10" type="ORF">MM50RIKEN_00110</name>
</gene>
<keyword evidence="6 8" id="KW-0711">Selenium</keyword>
<accession>A0A810PVI4</accession>
<keyword evidence="11" id="KW-1185">Reference proteome</keyword>
<dbReference type="UniPathway" id="UPA00906">
    <property type="reaction ID" value="UER00896"/>
</dbReference>
<evidence type="ECO:0000256" key="9">
    <source>
        <dbReference type="PIRSR" id="PIRSR618319-50"/>
    </source>
</evidence>
<evidence type="ECO:0000256" key="8">
    <source>
        <dbReference type="HAMAP-Rule" id="MF_00423"/>
    </source>
</evidence>
<comment type="similarity">
    <text evidence="7 8">Belongs to the SelA family.</text>
</comment>
<sequence>MNELLRAIPKVTELYDLPEVSDLREHYAPSSVTEWIRTVLEQLRSAILSGEVTTLPTLEELGDRICRVAARESLPSLRPVINATGVILHTNLGRGCLSDRAADAVYDIARGYSTLEYNVEAGHRGSRHDHVEKLLCRLTGAESAMVVNNNAAAVMLILSTLAQGGEVITSRGELVEIGGSFRVPDIMELCGCHLREVGTTNKTHLSDYERAIGEQTRALLKVHTSNYRIVGFTESLPLSDIVALGCRTGLPVVEDLGSGSLVDLEHYGIHDEPTVQNSIRAGVDVVSFSGDKLLGGPQAGIILGKKPYIDRMKRHPLARAIRVDKMTIAALWATLTTYQDLHRAEQEIPTLAMLAVSGEDLRASAAQLCALLKERGVAAEVVAQSGPVGGGSVPTQLLPTFAVALPADKLSPNQAEQALRCREKPIIGRITEGRLLLDVRTIFPEDMEYIADTAAEVLA</sequence>
<dbReference type="HAMAP" id="MF_00423">
    <property type="entry name" value="SelA"/>
    <property type="match status" value="1"/>
</dbReference>
<evidence type="ECO:0000313" key="11">
    <source>
        <dbReference type="Proteomes" id="UP000681035"/>
    </source>
</evidence>
<dbReference type="Gene3D" id="3.90.1150.180">
    <property type="match status" value="1"/>
</dbReference>
<dbReference type="GO" id="GO:0005737">
    <property type="term" value="C:cytoplasm"/>
    <property type="evidence" value="ECO:0007669"/>
    <property type="project" value="UniProtKB-SubCell"/>
</dbReference>
<dbReference type="EC" id="2.9.1.1" evidence="8"/>
<comment type="catalytic activity">
    <reaction evidence="8">
        <text>L-seryl-tRNA(Sec) + selenophosphate + H(+) = L-selenocysteinyl-tRNA(Sec) + phosphate</text>
        <dbReference type="Rhea" id="RHEA:22728"/>
        <dbReference type="Rhea" id="RHEA-COMP:9742"/>
        <dbReference type="Rhea" id="RHEA-COMP:9743"/>
        <dbReference type="ChEBI" id="CHEBI:15378"/>
        <dbReference type="ChEBI" id="CHEBI:16144"/>
        <dbReference type="ChEBI" id="CHEBI:43474"/>
        <dbReference type="ChEBI" id="CHEBI:78533"/>
        <dbReference type="ChEBI" id="CHEBI:78573"/>
        <dbReference type="EC" id="2.9.1.1"/>
    </reaction>
</comment>
<keyword evidence="2 8" id="KW-0963">Cytoplasm</keyword>
<dbReference type="Pfam" id="PF03841">
    <property type="entry name" value="SelA"/>
    <property type="match status" value="1"/>
</dbReference>
<comment type="subcellular location">
    <subcellularLocation>
        <location evidence="8">Cytoplasm</location>
    </subcellularLocation>
</comment>
<dbReference type="InterPro" id="IPR004534">
    <property type="entry name" value="SelA_trans"/>
</dbReference>
<dbReference type="PANTHER" id="PTHR32328">
    <property type="entry name" value="L-SERYL-TRNA(SEC) SELENIUM TRANSFERASE"/>
    <property type="match status" value="1"/>
</dbReference>
<evidence type="ECO:0000256" key="4">
    <source>
        <dbReference type="ARBA" id="ARBA00022898"/>
    </source>
</evidence>
<dbReference type="GO" id="GO:0004125">
    <property type="term" value="F:L-seryl-tRNA(Sec) selenium transferase activity"/>
    <property type="evidence" value="ECO:0007669"/>
    <property type="project" value="UniProtKB-UniRule"/>
</dbReference>
<organism evidence="10 11">
    <name type="scientific">Vescimonas coprocola</name>
    <dbReference type="NCBI Taxonomy" id="2714355"/>
    <lineage>
        <taxon>Bacteria</taxon>
        <taxon>Bacillati</taxon>
        <taxon>Bacillota</taxon>
        <taxon>Clostridia</taxon>
        <taxon>Eubacteriales</taxon>
        <taxon>Oscillospiraceae</taxon>
        <taxon>Vescimonas</taxon>
    </lineage>
</organism>
<dbReference type="KEGG" id="vcop:MM50RIKEN_00110"/>
<dbReference type="GO" id="GO:0001717">
    <property type="term" value="P:conversion of seryl-tRNAsec to selenocys-tRNAsec"/>
    <property type="evidence" value="ECO:0007669"/>
    <property type="project" value="UniProtKB-UniRule"/>
</dbReference>
<evidence type="ECO:0000313" key="10">
    <source>
        <dbReference type="EMBL" id="BCK80248.1"/>
    </source>
</evidence>
<dbReference type="InterPro" id="IPR018319">
    <property type="entry name" value="SelA-like"/>
</dbReference>
<keyword evidence="4 8" id="KW-0663">Pyridoxal phosphate</keyword>
<comment type="cofactor">
    <cofactor evidence="1 8 9">
        <name>pyridoxal 5'-phosphate</name>
        <dbReference type="ChEBI" id="CHEBI:597326"/>
    </cofactor>
</comment>
<dbReference type="AlphaFoldDB" id="A0A810PVI4"/>
<protein>
    <recommendedName>
        <fullName evidence="8">L-seryl-tRNA(Sec) selenium transferase</fullName>
        <ecNumber evidence="8">2.9.1.1</ecNumber>
    </recommendedName>
    <alternativeName>
        <fullName evidence="8">Selenocysteine synthase</fullName>
        <shortName evidence="8">Sec synthase</shortName>
    </alternativeName>
    <alternativeName>
        <fullName evidence="8">Selenocysteinyl-tRNA(Sec) synthase</fullName>
    </alternativeName>
</protein>
<dbReference type="InterPro" id="IPR015421">
    <property type="entry name" value="PyrdxlP-dep_Trfase_major"/>
</dbReference>
<dbReference type="SUPFAM" id="SSF53383">
    <property type="entry name" value="PLP-dependent transferases"/>
    <property type="match status" value="1"/>
</dbReference>
<evidence type="ECO:0000256" key="3">
    <source>
        <dbReference type="ARBA" id="ARBA00022679"/>
    </source>
</evidence>
<dbReference type="GO" id="GO:0001514">
    <property type="term" value="P:selenocysteine incorporation"/>
    <property type="evidence" value="ECO:0007669"/>
    <property type="project" value="UniProtKB-UniRule"/>
</dbReference>
<keyword evidence="5 8" id="KW-0648">Protein biosynthesis</keyword>
<proteinExistence type="inferred from homology"/>
<name>A0A810PVI4_9FIRM</name>
<evidence type="ECO:0000256" key="7">
    <source>
        <dbReference type="ARBA" id="ARBA00044507"/>
    </source>
</evidence>
<comment type="function">
    <text evidence="8">Converts seryl-tRNA(Sec) to selenocysteinyl-tRNA(Sec) required for selenoprotein biosynthesis.</text>
</comment>
<dbReference type="EMBL" id="AP023418">
    <property type="protein sequence ID" value="BCK80248.1"/>
    <property type="molecule type" value="Genomic_DNA"/>
</dbReference>
<dbReference type="RefSeq" id="WP_213541235.1">
    <property type="nucleotide sequence ID" value="NZ_AP023418.1"/>
</dbReference>
<dbReference type="Proteomes" id="UP000681035">
    <property type="component" value="Chromosome"/>
</dbReference>
<feature type="modified residue" description="N6-(pyridoxal phosphate)lysine" evidence="8 9">
    <location>
        <position position="292"/>
    </location>
</feature>
<dbReference type="Gene3D" id="3.40.640.10">
    <property type="entry name" value="Type I PLP-dependent aspartate aminotransferase-like (Major domain)"/>
    <property type="match status" value="1"/>
</dbReference>
<evidence type="ECO:0000256" key="2">
    <source>
        <dbReference type="ARBA" id="ARBA00022490"/>
    </source>
</evidence>
<reference evidence="10" key="1">
    <citation type="submission" date="2020-09" db="EMBL/GenBank/DDBJ databases">
        <title>New species isolated from human feces.</title>
        <authorList>
            <person name="Kitahara M."/>
            <person name="Shigeno Y."/>
            <person name="Shime M."/>
            <person name="Matsumoto Y."/>
            <person name="Nakamura S."/>
            <person name="Motooka D."/>
            <person name="Fukuoka S."/>
            <person name="Nishikawa H."/>
            <person name="Benno Y."/>
        </authorList>
    </citation>
    <scope>NUCLEOTIDE SEQUENCE</scope>
    <source>
        <strain evidence="10">MM50</strain>
    </source>
</reference>
<evidence type="ECO:0000256" key="5">
    <source>
        <dbReference type="ARBA" id="ARBA00022917"/>
    </source>
</evidence>
<evidence type="ECO:0000256" key="1">
    <source>
        <dbReference type="ARBA" id="ARBA00001933"/>
    </source>
</evidence>
<dbReference type="PANTHER" id="PTHR32328:SF0">
    <property type="entry name" value="L-SERYL-TRNA(SEC) SELENIUM TRANSFERASE"/>
    <property type="match status" value="1"/>
</dbReference>
<dbReference type="InterPro" id="IPR015424">
    <property type="entry name" value="PyrdxlP-dep_Trfase"/>
</dbReference>
<comment type="pathway">
    <text evidence="8">Aminoacyl-tRNA biosynthesis; selenocysteinyl-tRNA(Sec) biosynthesis; selenocysteinyl-tRNA(Sec) from L-seryl-tRNA(Sec) (bacterial route): step 1/1.</text>
</comment>
<keyword evidence="3 8" id="KW-0808">Transferase</keyword>
<dbReference type="NCBIfam" id="TIGR00474">
    <property type="entry name" value="selA"/>
    <property type="match status" value="1"/>
</dbReference>